<feature type="transmembrane region" description="Helical" evidence="1">
    <location>
        <begin position="1067"/>
        <end position="1084"/>
    </location>
</feature>
<keyword evidence="1" id="KW-0378">Hydrolase</keyword>
<feature type="transmembrane region" description="Helical" evidence="1">
    <location>
        <begin position="1042"/>
        <end position="1061"/>
    </location>
</feature>
<accession>A0AAN7GEC4</accession>
<feature type="transmembrane region" description="Helical" evidence="1">
    <location>
        <begin position="808"/>
        <end position="835"/>
    </location>
</feature>
<dbReference type="PANTHER" id="PTHR47346">
    <property type="entry name" value="HYDROLASES, ACTING ON ESTER BOND"/>
    <property type="match status" value="1"/>
</dbReference>
<dbReference type="AlphaFoldDB" id="A0AAN7GEC4"/>
<evidence type="ECO:0000313" key="3">
    <source>
        <dbReference type="EMBL" id="KAK4743966.1"/>
    </source>
</evidence>
<dbReference type="PANTHER" id="PTHR47346:SF1">
    <property type="entry name" value="GPI INOSITOL-DEACYLASE"/>
    <property type="match status" value="1"/>
</dbReference>
<dbReference type="SUPFAM" id="SSF53474">
    <property type="entry name" value="alpha/beta-Hydrolases"/>
    <property type="match status" value="1"/>
</dbReference>
<proteinExistence type="inferred from homology"/>
<comment type="similarity">
    <text evidence="1">Belongs to the GPI inositol-deacylase family.</text>
</comment>
<keyword evidence="1" id="KW-0256">Endoplasmic reticulum</keyword>
<comment type="subcellular location">
    <subcellularLocation>
        <location evidence="1">Endoplasmic reticulum membrane</location>
    </subcellularLocation>
</comment>
<name>A0AAN7GEC4_9MYRT</name>
<evidence type="ECO:0000313" key="4">
    <source>
        <dbReference type="Proteomes" id="UP001345219"/>
    </source>
</evidence>
<dbReference type="Gene3D" id="3.40.50.1820">
    <property type="entry name" value="alpha/beta hydrolase"/>
    <property type="match status" value="1"/>
</dbReference>
<feature type="transmembrane region" description="Helical" evidence="1">
    <location>
        <begin position="12"/>
        <end position="29"/>
    </location>
</feature>
<keyword evidence="4" id="KW-1185">Reference proteome</keyword>
<keyword evidence="1" id="KW-1133">Transmembrane helix</keyword>
<dbReference type="EMBL" id="JAXIOK010000022">
    <property type="protein sequence ID" value="KAK4743966.1"/>
    <property type="molecule type" value="Genomic_DNA"/>
</dbReference>
<gene>
    <name evidence="3" type="ORF">SAY87_010278</name>
</gene>
<dbReference type="GO" id="GO:0016788">
    <property type="term" value="F:hydrolase activity, acting on ester bonds"/>
    <property type="evidence" value="ECO:0007669"/>
    <property type="project" value="InterPro"/>
</dbReference>
<feature type="transmembrane region" description="Helical" evidence="1">
    <location>
        <begin position="844"/>
        <end position="862"/>
    </location>
</feature>
<protein>
    <recommendedName>
        <fullName evidence="1">GPI inositol-deacylase</fullName>
        <ecNumber evidence="1">3.1.-.-</ecNumber>
    </recommendedName>
</protein>
<keyword evidence="1" id="KW-0813">Transport</keyword>
<dbReference type="GO" id="GO:0015031">
    <property type="term" value="P:protein transport"/>
    <property type="evidence" value="ECO:0007669"/>
    <property type="project" value="UniProtKB-KW"/>
</dbReference>
<evidence type="ECO:0000256" key="1">
    <source>
        <dbReference type="RuleBase" id="RU365011"/>
    </source>
</evidence>
<dbReference type="InterPro" id="IPR012908">
    <property type="entry name" value="PGAP1-ab_dom-like"/>
</dbReference>
<dbReference type="GO" id="GO:0005789">
    <property type="term" value="C:endoplasmic reticulum membrane"/>
    <property type="evidence" value="ECO:0007669"/>
    <property type="project" value="UniProtKB-SubCell"/>
</dbReference>
<feature type="transmembrane region" description="Helical" evidence="1">
    <location>
        <begin position="763"/>
        <end position="788"/>
    </location>
</feature>
<feature type="domain" description="GPI inositol-deacylase PGAP1-like alpha/beta" evidence="2">
    <location>
        <begin position="80"/>
        <end position="353"/>
    </location>
</feature>
<evidence type="ECO:0000259" key="2">
    <source>
        <dbReference type="Pfam" id="PF07819"/>
    </source>
</evidence>
<keyword evidence="1" id="KW-0812">Transmembrane</keyword>
<dbReference type="InterPro" id="IPR029058">
    <property type="entry name" value="AB_hydrolase_fold"/>
</dbReference>
<keyword evidence="1" id="KW-0653">Protein transport</keyword>
<dbReference type="Proteomes" id="UP001345219">
    <property type="component" value="Chromosome 9"/>
</dbReference>
<comment type="caution">
    <text evidence="3">The sequence shown here is derived from an EMBL/GenBank/DDBJ whole genome shotgun (WGS) entry which is preliminary data.</text>
</comment>
<dbReference type="EC" id="3.1.-.-" evidence="1"/>
<feature type="transmembrane region" description="Helical" evidence="1">
    <location>
        <begin position="874"/>
        <end position="900"/>
    </location>
</feature>
<organism evidence="3 4">
    <name type="scientific">Trapa incisa</name>
    <dbReference type="NCBI Taxonomy" id="236973"/>
    <lineage>
        <taxon>Eukaryota</taxon>
        <taxon>Viridiplantae</taxon>
        <taxon>Streptophyta</taxon>
        <taxon>Embryophyta</taxon>
        <taxon>Tracheophyta</taxon>
        <taxon>Spermatophyta</taxon>
        <taxon>Magnoliopsida</taxon>
        <taxon>eudicotyledons</taxon>
        <taxon>Gunneridae</taxon>
        <taxon>Pentapetalae</taxon>
        <taxon>rosids</taxon>
        <taxon>malvids</taxon>
        <taxon>Myrtales</taxon>
        <taxon>Lythraceae</taxon>
        <taxon>Trapa</taxon>
    </lineage>
</organism>
<feature type="transmembrane region" description="Helical" evidence="1">
    <location>
        <begin position="722"/>
        <end position="742"/>
    </location>
</feature>
<dbReference type="Pfam" id="PF07819">
    <property type="entry name" value="PGAP1"/>
    <property type="match status" value="1"/>
</dbReference>
<sequence length="1105" mass="124127">MLSVKDKCRVANLVALTLLVGLVGLYSLMKPVFNGCIMSYMHPNYVPISTPENASPGKYGLYLYYEGQKKINFHEYLMKLNGVPVLFIPGNAGSYKQVRSLAAESHRVYQGGPLERSYYQEASLTAEEGGINADLVGIELPSQYSRRLDWFTVDLGAEQSAMDGQILEDNVEYVVYAIQRILDQYKESWDAQAREDAASIGNLPTSVILVGHSMGGFIARAAVVHPHLKNSAVETILTLSSPHQSPPLALQPSLGFYFAWINDKWRKGFHFQTTRTGQQIPGALSHVVVVSITGGINDHQVRTKLESLEGIVPPHHGLSISTTSMKNVWLSMEHQAILWCNKLVAQVSHTLLSLVDPKTDQTYTDSQKRLAIFAKMLRSGVVQSFDQKGYSHSLQHYDHSVLEDKGESPMKSLPNCSSNVHWINNDLQRDLHIKKTTITILDMDGRRRWLDLQKLGYGGKNYFLLVTNLAPCSGLRLHLWPEKGKSASVPVDKRVLEVTRKMVQIPSGPMLTRIESGGLNEQAHPSAIFLLGPEDMLGFRYLTISVAPRLSMPGHAPSPFMAVGQFFNPWEAKQDLSPLTILSSIYSEKDIFFKEDHPLALNLSFGISLGLLPVTLSLRAIGCGIKQSELPHVEAGHAVYNSMQRPCKVLCFPPVALAWDTTSGLHVIPDLYTETIVVDSSAAVLGSTPYSDRTNLLLLVDPHCSYKSSISVSLIAAACRIMLLYSPQIATLSIAVIFYALMRQTWFWDQDLPMPPMLTTIQLNLRMPFPFLPLYVVPTLVSLLFSLLVDKSLPPLASFTLMSTLSYLLSNGVMIIVIWISQLVFWGGAILQVFISKRWQAWRCYHRIFMFHCFLNLISYFFSSKVVKLVRAKLSIVVALIASTLVCFVHPAMGLLILLISDALCCHFALCRVVQRGEFSKYGRDGSNELKVSVSDFYDKFNGDSLLEERYPGNPESTRSFVDTQLEILNHQHCLLILHFFSMLMFVPSLMARWQRIWMKQRFPWFIDSVLCIGVILHGVCNQNLNSSAFLISFPRIGTKRVRMYYLYLFAGFYCFFSGLSLAPYKILYPLAVVGFLSFLLRICEKRSQGKGKAHVVEQKYSHRQ</sequence>
<reference evidence="3 4" key="1">
    <citation type="journal article" date="2023" name="Hortic Res">
        <title>Pangenome of water caltrop reveals structural variations and asymmetric subgenome divergence after allopolyploidization.</title>
        <authorList>
            <person name="Zhang X."/>
            <person name="Chen Y."/>
            <person name="Wang L."/>
            <person name="Yuan Y."/>
            <person name="Fang M."/>
            <person name="Shi L."/>
            <person name="Lu R."/>
            <person name="Comes H.P."/>
            <person name="Ma Y."/>
            <person name="Chen Y."/>
            <person name="Huang G."/>
            <person name="Zhou Y."/>
            <person name="Zheng Z."/>
            <person name="Qiu Y."/>
        </authorList>
    </citation>
    <scope>NUCLEOTIDE SEQUENCE [LARGE SCALE GENOMIC DNA]</scope>
    <source>
        <tissue evidence="3">Roots</tissue>
    </source>
</reference>
<feature type="transmembrane region" description="Helical" evidence="1">
    <location>
        <begin position="1003"/>
        <end position="1021"/>
    </location>
</feature>
<keyword evidence="1" id="KW-0472">Membrane</keyword>
<feature type="transmembrane region" description="Helical" evidence="1">
    <location>
        <begin position="974"/>
        <end position="991"/>
    </location>
</feature>
<comment type="function">
    <text evidence="1">Involved in inositol deacylation of GPI-anchored proteins which plays important roles in the quality control and ER-associated degradation of GPI-anchored proteins.</text>
</comment>